<dbReference type="InterPro" id="IPR044925">
    <property type="entry name" value="His-Me_finger_sf"/>
</dbReference>
<sequence>MNKKEAKRLYDIEYRKKNRDKINKSVAAYRAQDPARWKRYKKDWTLKHKYGISFSDFEDMLAAQDWFCAICEASLDLWGSTTHVDHDHETGEVRGILCVRCNIGIGYLRDADVLEMAKKYLCKEI</sequence>
<dbReference type="EMBL" id="LAZR01000299">
    <property type="protein sequence ID" value="KKN76104.1"/>
    <property type="molecule type" value="Genomic_DNA"/>
</dbReference>
<name>A0A0F9TA73_9ZZZZ</name>
<proteinExistence type="predicted"/>
<accession>A0A0F9TA73</accession>
<gene>
    <name evidence="1" type="ORF">LCGC14_0372990</name>
</gene>
<reference evidence="1" key="1">
    <citation type="journal article" date="2015" name="Nature">
        <title>Complex archaea that bridge the gap between prokaryotes and eukaryotes.</title>
        <authorList>
            <person name="Spang A."/>
            <person name="Saw J.H."/>
            <person name="Jorgensen S.L."/>
            <person name="Zaremba-Niedzwiedzka K."/>
            <person name="Martijn J."/>
            <person name="Lind A.E."/>
            <person name="van Eijk R."/>
            <person name="Schleper C."/>
            <person name="Guy L."/>
            <person name="Ettema T.J."/>
        </authorList>
    </citation>
    <scope>NUCLEOTIDE SEQUENCE</scope>
</reference>
<dbReference type="InterPro" id="IPR004211">
    <property type="entry name" value="Endonuclease_7"/>
</dbReference>
<evidence type="ECO:0000313" key="1">
    <source>
        <dbReference type="EMBL" id="KKN76104.1"/>
    </source>
</evidence>
<organism evidence="1">
    <name type="scientific">marine sediment metagenome</name>
    <dbReference type="NCBI Taxonomy" id="412755"/>
    <lineage>
        <taxon>unclassified sequences</taxon>
        <taxon>metagenomes</taxon>
        <taxon>ecological metagenomes</taxon>
    </lineage>
</organism>
<comment type="caution">
    <text evidence="1">The sequence shown here is derived from an EMBL/GenBank/DDBJ whole genome shotgun (WGS) entry which is preliminary data.</text>
</comment>
<dbReference type="SUPFAM" id="SSF54060">
    <property type="entry name" value="His-Me finger endonucleases"/>
    <property type="match status" value="1"/>
</dbReference>
<dbReference type="AlphaFoldDB" id="A0A0F9TA73"/>
<dbReference type="InterPro" id="IPR038563">
    <property type="entry name" value="Endonuclease_7_sf"/>
</dbReference>
<dbReference type="Pfam" id="PF02945">
    <property type="entry name" value="Endonuclease_7"/>
    <property type="match status" value="1"/>
</dbReference>
<evidence type="ECO:0008006" key="2">
    <source>
        <dbReference type="Google" id="ProtNLM"/>
    </source>
</evidence>
<protein>
    <recommendedName>
        <fullName evidence="2">Recombination endonuclease VII</fullName>
    </recommendedName>
</protein>
<dbReference type="Gene3D" id="3.40.1800.10">
    <property type="entry name" value="His-Me finger endonucleases"/>
    <property type="match status" value="1"/>
</dbReference>